<gene>
    <name evidence="3" type="ORF">ACFOKA_06365</name>
</gene>
<proteinExistence type="predicted"/>
<dbReference type="RefSeq" id="WP_228073713.1">
    <property type="nucleotide sequence ID" value="NZ_CP061205.1"/>
</dbReference>
<feature type="chain" id="PRO_5046398978" evidence="1">
    <location>
        <begin position="24"/>
        <end position="681"/>
    </location>
</feature>
<feature type="signal peptide" evidence="1">
    <location>
        <begin position="1"/>
        <end position="23"/>
    </location>
</feature>
<dbReference type="PANTHER" id="PTHR43135">
    <property type="entry name" value="ALPHA-D-RIBOSE 1-METHYLPHOSPHONATE 5-TRIPHOSPHATE DIPHOSPHATASE"/>
    <property type="match status" value="1"/>
</dbReference>
<dbReference type="SUPFAM" id="SSF51338">
    <property type="entry name" value="Composite domain of metallo-dependent hydrolases"/>
    <property type="match status" value="1"/>
</dbReference>
<feature type="domain" description="Amidohydrolase-related" evidence="2">
    <location>
        <begin position="319"/>
        <end position="651"/>
    </location>
</feature>
<dbReference type="Gene3D" id="2.30.40.10">
    <property type="entry name" value="Urease, subunit C, domain 1"/>
    <property type="match status" value="1"/>
</dbReference>
<reference evidence="4" key="1">
    <citation type="journal article" date="2019" name="Int. J. Syst. Evol. Microbiol.">
        <title>The Global Catalogue of Microorganisms (GCM) 10K type strain sequencing project: providing services to taxonomists for standard genome sequencing and annotation.</title>
        <authorList>
            <consortium name="The Broad Institute Genomics Platform"/>
            <consortium name="The Broad Institute Genome Sequencing Center for Infectious Disease"/>
            <person name="Wu L."/>
            <person name="Ma J."/>
        </authorList>
    </citation>
    <scope>NUCLEOTIDE SEQUENCE [LARGE SCALE GENOMIC DNA]</scope>
    <source>
        <strain evidence="4">KCTC 62164</strain>
    </source>
</reference>
<evidence type="ECO:0000256" key="1">
    <source>
        <dbReference type="SAM" id="SignalP"/>
    </source>
</evidence>
<evidence type="ECO:0000313" key="3">
    <source>
        <dbReference type="EMBL" id="MFC3051520.1"/>
    </source>
</evidence>
<dbReference type="Proteomes" id="UP001595444">
    <property type="component" value="Unassembled WGS sequence"/>
</dbReference>
<dbReference type="InterPro" id="IPR006680">
    <property type="entry name" value="Amidohydro-rel"/>
</dbReference>
<protein>
    <submittedName>
        <fullName evidence="3">Amidohydrolase family protein</fullName>
    </submittedName>
</protein>
<evidence type="ECO:0000259" key="2">
    <source>
        <dbReference type="Pfam" id="PF01979"/>
    </source>
</evidence>
<comment type="caution">
    <text evidence="3">The sequence shown here is derived from an EMBL/GenBank/DDBJ whole genome shotgun (WGS) entry which is preliminary data.</text>
</comment>
<name>A0ABV7D3S1_9PROT</name>
<dbReference type="PANTHER" id="PTHR43135:SF3">
    <property type="entry name" value="ALPHA-D-RIBOSE 1-METHYLPHOSPHONATE 5-TRIPHOSPHATE DIPHOSPHATASE"/>
    <property type="match status" value="1"/>
</dbReference>
<dbReference type="InterPro" id="IPR051781">
    <property type="entry name" value="Metallo-dep_Hydrolase"/>
</dbReference>
<keyword evidence="4" id="KW-1185">Reference proteome</keyword>
<accession>A0ABV7D3S1</accession>
<sequence length="681" mass="74803">MSLKKKLLLPVFLWAFGFGALQAATPETLVIISNGEKIGILTGVTDGQRVEVDYYVDDNGRGPKHHESILLGEGDIPVSWSVAGTSLMGANVSESYNWQGGVATWSSQADEGRLKLEAPKLYVVNDGSSWALGVYARALLKTKERRLAVLPGGELSLTRIRDMELGEGKAETRVTVYRLAGIDLTAAYIMLDEKERLFASFSPDSVLIREGYEAEADKLLLLGSELSAELAEERQKALAYNFDVPVRIRNVHVFDPESGKLGPLSTVVVMRHRITAVIPVGEDAPGPEDQVIIDGEGGTLVPGLHDMHSHTSRSSGLYYLAAGVTSVRDQGNNNAFLLDLLRRLEAGESAGPRITYNGFLEGRSPYSASHGIIAETIEEAIEAVSWYADRGYWQIKIYNSMNPDWVATIARAAKKRGMGLTGHVPAFGTPDRTIIDGYEDIAHINQLMLGWLLEPGEDTRTPLRLRAMARGAYLDLDTPKVHKTIDLMKERNIALDTTAVILERLMLSRAGTVADGDKPYLDHMPIGYQRYRKRTFVPLKSAQDDEEYQKGFQKILETIKLLHDNNIRLLPGTDDGTGFTVLRELELYTMAGLSPAESLRSATIGCAEYLGTDADLGTIERGKLADFFLIPGDPTKDISEIRKARMVMRGGTIYFPSEIYDALSITPFSTKPAITVPGLAE</sequence>
<dbReference type="InterPro" id="IPR032466">
    <property type="entry name" value="Metal_Hydrolase"/>
</dbReference>
<dbReference type="SUPFAM" id="SSF51556">
    <property type="entry name" value="Metallo-dependent hydrolases"/>
    <property type="match status" value="1"/>
</dbReference>
<dbReference type="Gene3D" id="3.20.20.140">
    <property type="entry name" value="Metal-dependent hydrolases"/>
    <property type="match status" value="1"/>
</dbReference>
<organism evidence="3 4">
    <name type="scientific">Kordiimonas pumila</name>
    <dbReference type="NCBI Taxonomy" id="2161677"/>
    <lineage>
        <taxon>Bacteria</taxon>
        <taxon>Pseudomonadati</taxon>
        <taxon>Pseudomonadota</taxon>
        <taxon>Alphaproteobacteria</taxon>
        <taxon>Kordiimonadales</taxon>
        <taxon>Kordiimonadaceae</taxon>
        <taxon>Kordiimonas</taxon>
    </lineage>
</organism>
<dbReference type="InterPro" id="IPR011059">
    <property type="entry name" value="Metal-dep_hydrolase_composite"/>
</dbReference>
<keyword evidence="1" id="KW-0732">Signal</keyword>
<evidence type="ECO:0000313" key="4">
    <source>
        <dbReference type="Proteomes" id="UP001595444"/>
    </source>
</evidence>
<dbReference type="Pfam" id="PF01979">
    <property type="entry name" value="Amidohydro_1"/>
    <property type="match status" value="1"/>
</dbReference>
<dbReference type="EMBL" id="JBHRSL010000003">
    <property type="protein sequence ID" value="MFC3051520.1"/>
    <property type="molecule type" value="Genomic_DNA"/>
</dbReference>